<dbReference type="STRING" id="1803665.GCA_001641335_06660"/>
<dbReference type="GO" id="GO:0046983">
    <property type="term" value="F:protein dimerization activity"/>
    <property type="evidence" value="ECO:0007669"/>
    <property type="project" value="InterPro"/>
</dbReference>
<evidence type="ECO:0000256" key="11">
    <source>
        <dbReference type="ARBA" id="ARBA00023012"/>
    </source>
</evidence>
<dbReference type="PANTHER" id="PTHR24421">
    <property type="entry name" value="NITRATE/NITRITE SENSOR PROTEIN NARX-RELATED"/>
    <property type="match status" value="1"/>
</dbReference>
<feature type="domain" description="Histidine kinase/HSP90-like ATPase" evidence="16">
    <location>
        <begin position="334"/>
        <end position="425"/>
    </location>
</feature>
<evidence type="ECO:0000256" key="2">
    <source>
        <dbReference type="ARBA" id="ARBA00001966"/>
    </source>
</evidence>
<keyword evidence="18" id="KW-1185">Reference proteome</keyword>
<keyword evidence="10" id="KW-0408">Iron</keyword>
<evidence type="ECO:0000256" key="13">
    <source>
        <dbReference type="ARBA" id="ARBA00024827"/>
    </source>
</evidence>
<dbReference type="Pfam" id="PF07730">
    <property type="entry name" value="HisKA_3"/>
    <property type="match status" value="1"/>
</dbReference>
<evidence type="ECO:0000256" key="4">
    <source>
        <dbReference type="ARBA" id="ARBA00012438"/>
    </source>
</evidence>
<evidence type="ECO:0000256" key="10">
    <source>
        <dbReference type="ARBA" id="ARBA00023004"/>
    </source>
</evidence>
<evidence type="ECO:0000256" key="8">
    <source>
        <dbReference type="ARBA" id="ARBA00022679"/>
    </source>
</evidence>
<dbReference type="Pfam" id="PF02518">
    <property type="entry name" value="HATPase_c"/>
    <property type="match status" value="1"/>
</dbReference>
<dbReference type="InterPro" id="IPR036890">
    <property type="entry name" value="HATPase_C_sf"/>
</dbReference>
<gene>
    <name evidence="17" type="ORF">FBZ96_111123</name>
</gene>
<comment type="caution">
    <text evidence="17">The sequence shown here is derived from an EMBL/GenBank/DDBJ whole genome shotgun (WGS) entry which is preliminary data.</text>
</comment>
<comment type="cofactor">
    <cofactor evidence="2">
        <name>[4Fe-4S] cluster</name>
        <dbReference type="ChEBI" id="CHEBI:49883"/>
    </cofactor>
</comment>
<dbReference type="InterPro" id="IPR011712">
    <property type="entry name" value="Sig_transdc_His_kin_sub3_dim/P"/>
</dbReference>
<dbReference type="OrthoDB" id="9760752at2"/>
<keyword evidence="6" id="KW-0004">4Fe-4S</keyword>
<sequence length="459" mass="49609">MSDERRMDIGRASSAGNADLLLRAQHAIEENTANSLRTQIVSSRGRIAMTGLRDSLERLRADVEVLGLNIPPFTGPFGSGAAAPRAASNPSPASRPLEDPEIVVLDLEGRIVMGNESWRCRLRSDGPDIRDGGIGQVYLSFEFLRPVLGDLPAYRSGLAAVLGGVKHDLDLTVRIGRGVDRRRFRLNAVRLRGATADRVVIRREDVTDLHESRMDLASLTGRLVDAQERERARYAEELHDSTAQHLTAAALNLMALKATEGIGVKAAGIIAEAERSLGEALGEIRSISYLLHPRNLDRDGLRATMRRFVSGFAERTKLEVRAEISGAVDALSPAVQRAALRIVQEAFTNVHRHAAASTVALSATVEDSNLKLAIVDDGCGFGDGGAGAGVGIAGMEARANRFGGDLHIRSNGSGTRILVRIPCRRRSKDRRRCDAGSRPGPQGARRGFRVSSCFSRERP</sequence>
<dbReference type="SMART" id="SM00387">
    <property type="entry name" value="HATPase_c"/>
    <property type="match status" value="1"/>
</dbReference>
<name>A0A560D5C2_9BRAD</name>
<feature type="region of interest" description="Disordered" evidence="15">
    <location>
        <begin position="429"/>
        <end position="459"/>
    </location>
</feature>
<dbReference type="AlphaFoldDB" id="A0A560D5C2"/>
<keyword evidence="11" id="KW-0902">Two-component regulatory system</keyword>
<proteinExistence type="predicted"/>
<keyword evidence="7" id="KW-0963">Cytoplasm</keyword>
<dbReference type="RefSeq" id="WP_063692767.1">
    <property type="nucleotide sequence ID" value="NZ_LVEM01000005.1"/>
</dbReference>
<dbReference type="InterPro" id="IPR050482">
    <property type="entry name" value="Sensor_HK_TwoCompSys"/>
</dbReference>
<dbReference type="InterPro" id="IPR003594">
    <property type="entry name" value="HATPase_dom"/>
</dbReference>
<dbReference type="EC" id="2.7.13.3" evidence="4"/>
<dbReference type="InterPro" id="IPR004358">
    <property type="entry name" value="Sig_transdc_His_kin-like_C"/>
</dbReference>
<dbReference type="Gene3D" id="1.20.5.1930">
    <property type="match status" value="1"/>
</dbReference>
<dbReference type="Proteomes" id="UP000319949">
    <property type="component" value="Unassembled WGS sequence"/>
</dbReference>
<evidence type="ECO:0000256" key="7">
    <source>
        <dbReference type="ARBA" id="ARBA00022490"/>
    </source>
</evidence>
<evidence type="ECO:0000313" key="17">
    <source>
        <dbReference type="EMBL" id="TWA92330.1"/>
    </source>
</evidence>
<accession>A0A560D5C2</accession>
<evidence type="ECO:0000256" key="12">
    <source>
        <dbReference type="ARBA" id="ARBA00023014"/>
    </source>
</evidence>
<evidence type="ECO:0000256" key="15">
    <source>
        <dbReference type="SAM" id="MobiDB-lite"/>
    </source>
</evidence>
<keyword evidence="8" id="KW-0808">Transferase</keyword>
<evidence type="ECO:0000259" key="16">
    <source>
        <dbReference type="SMART" id="SM00387"/>
    </source>
</evidence>
<evidence type="ECO:0000256" key="1">
    <source>
        <dbReference type="ARBA" id="ARBA00000085"/>
    </source>
</evidence>
<comment type="catalytic activity">
    <reaction evidence="1">
        <text>ATP + protein L-histidine = ADP + protein N-phospho-L-histidine.</text>
        <dbReference type="EC" id="2.7.13.3"/>
    </reaction>
</comment>
<evidence type="ECO:0000313" key="18">
    <source>
        <dbReference type="Proteomes" id="UP000319949"/>
    </source>
</evidence>
<keyword evidence="9 17" id="KW-0418">Kinase</keyword>
<keyword evidence="12" id="KW-0411">Iron-sulfur</keyword>
<dbReference type="Gene3D" id="3.30.565.10">
    <property type="entry name" value="Histidine kinase-like ATPase, C-terminal domain"/>
    <property type="match status" value="1"/>
</dbReference>
<dbReference type="PRINTS" id="PR00344">
    <property type="entry name" value="BCTRLSENSOR"/>
</dbReference>
<dbReference type="SUPFAM" id="SSF55874">
    <property type="entry name" value="ATPase domain of HSP90 chaperone/DNA topoisomerase II/histidine kinase"/>
    <property type="match status" value="1"/>
</dbReference>
<organism evidence="17 18">
    <name type="scientific">Bradyrhizobium stylosanthis</name>
    <dbReference type="NCBI Taxonomy" id="1803665"/>
    <lineage>
        <taxon>Bacteria</taxon>
        <taxon>Pseudomonadati</taxon>
        <taxon>Pseudomonadota</taxon>
        <taxon>Alphaproteobacteria</taxon>
        <taxon>Hyphomicrobiales</taxon>
        <taxon>Nitrobacteraceae</taxon>
        <taxon>Bradyrhizobium</taxon>
    </lineage>
</organism>
<dbReference type="EMBL" id="VITK01000011">
    <property type="protein sequence ID" value="TWA92330.1"/>
    <property type="molecule type" value="Genomic_DNA"/>
</dbReference>
<evidence type="ECO:0000256" key="5">
    <source>
        <dbReference type="ARBA" id="ARBA00017322"/>
    </source>
</evidence>
<dbReference type="PANTHER" id="PTHR24421:SF58">
    <property type="entry name" value="SIGNAL TRANSDUCTION HISTIDINE-PROTEIN KINASE_PHOSPHATASE UHPB"/>
    <property type="match status" value="1"/>
</dbReference>
<evidence type="ECO:0000256" key="3">
    <source>
        <dbReference type="ARBA" id="ARBA00004496"/>
    </source>
</evidence>
<comment type="subcellular location">
    <subcellularLocation>
        <location evidence="3">Cytoplasm</location>
    </subcellularLocation>
</comment>
<reference evidence="17 18" key="1">
    <citation type="submission" date="2019-06" db="EMBL/GenBank/DDBJ databases">
        <title>Genomic Encyclopedia of Type Strains, Phase IV (KMG-V): Genome sequencing to study the core and pangenomes of soil and plant-associated prokaryotes.</title>
        <authorList>
            <person name="Whitman W."/>
        </authorList>
    </citation>
    <scope>NUCLEOTIDE SEQUENCE [LARGE SCALE GENOMIC DNA]</scope>
    <source>
        <strain evidence="17 18">BR 510</strain>
    </source>
</reference>
<keyword evidence="6" id="KW-0479">Metal-binding</keyword>
<evidence type="ECO:0000256" key="14">
    <source>
        <dbReference type="ARBA" id="ARBA00030800"/>
    </source>
</evidence>
<evidence type="ECO:0000256" key="6">
    <source>
        <dbReference type="ARBA" id="ARBA00022485"/>
    </source>
</evidence>
<dbReference type="GO" id="GO:0016020">
    <property type="term" value="C:membrane"/>
    <property type="evidence" value="ECO:0007669"/>
    <property type="project" value="InterPro"/>
</dbReference>
<comment type="function">
    <text evidence="13">Member of the two-component regulatory system NreB/NreC involved in the control of dissimilatory nitrate/nitrite reduction in response to oxygen. NreB functions as a direct oxygen sensor histidine kinase which is autophosphorylated, in the absence of oxygen, probably at the conserved histidine residue, and transfers its phosphate group probably to a conserved aspartate residue of NreC. NreB/NreC activates the expression of the nitrate (narGHJI) and nitrite (nir) reductase operons, as well as the putative nitrate transporter gene narT.</text>
</comment>
<protein>
    <recommendedName>
        <fullName evidence="5">Oxygen sensor histidine kinase NreB</fullName>
        <ecNumber evidence="4">2.7.13.3</ecNumber>
    </recommendedName>
    <alternativeName>
        <fullName evidence="14">Nitrogen regulation protein B</fullName>
    </alternativeName>
</protein>
<dbReference type="GO" id="GO:0005737">
    <property type="term" value="C:cytoplasm"/>
    <property type="evidence" value="ECO:0007669"/>
    <property type="project" value="UniProtKB-SubCell"/>
</dbReference>
<dbReference type="GO" id="GO:0051539">
    <property type="term" value="F:4 iron, 4 sulfur cluster binding"/>
    <property type="evidence" value="ECO:0007669"/>
    <property type="project" value="UniProtKB-KW"/>
</dbReference>
<dbReference type="GO" id="GO:0000155">
    <property type="term" value="F:phosphorelay sensor kinase activity"/>
    <property type="evidence" value="ECO:0007669"/>
    <property type="project" value="InterPro"/>
</dbReference>
<evidence type="ECO:0000256" key="9">
    <source>
        <dbReference type="ARBA" id="ARBA00022777"/>
    </source>
</evidence>